<protein>
    <submittedName>
        <fullName evidence="3">Uncharacterized protein</fullName>
    </submittedName>
</protein>
<evidence type="ECO:0000256" key="1">
    <source>
        <dbReference type="SAM" id="MobiDB-lite"/>
    </source>
</evidence>
<keyword evidence="2" id="KW-0472">Membrane</keyword>
<evidence type="ECO:0000313" key="4">
    <source>
        <dbReference type="Proteomes" id="UP000323000"/>
    </source>
</evidence>
<keyword evidence="2" id="KW-0812">Transmembrane</keyword>
<organism evidence="3 4">
    <name type="scientific">Acer yangbiense</name>
    <dbReference type="NCBI Taxonomy" id="1000413"/>
    <lineage>
        <taxon>Eukaryota</taxon>
        <taxon>Viridiplantae</taxon>
        <taxon>Streptophyta</taxon>
        <taxon>Embryophyta</taxon>
        <taxon>Tracheophyta</taxon>
        <taxon>Spermatophyta</taxon>
        <taxon>Magnoliopsida</taxon>
        <taxon>eudicotyledons</taxon>
        <taxon>Gunneridae</taxon>
        <taxon>Pentapetalae</taxon>
        <taxon>rosids</taxon>
        <taxon>malvids</taxon>
        <taxon>Sapindales</taxon>
        <taxon>Sapindaceae</taxon>
        <taxon>Hippocastanoideae</taxon>
        <taxon>Acereae</taxon>
        <taxon>Acer</taxon>
    </lineage>
</organism>
<name>A0A5C7HP87_9ROSI</name>
<accession>A0A5C7HP87</accession>
<feature type="region of interest" description="Disordered" evidence="1">
    <location>
        <begin position="32"/>
        <end position="64"/>
    </location>
</feature>
<reference evidence="4" key="1">
    <citation type="journal article" date="2019" name="Gigascience">
        <title>De novo genome assembly of the endangered Acer yangbiense, a plant species with extremely small populations endemic to Yunnan Province, China.</title>
        <authorList>
            <person name="Yang J."/>
            <person name="Wariss H.M."/>
            <person name="Tao L."/>
            <person name="Zhang R."/>
            <person name="Yun Q."/>
            <person name="Hollingsworth P."/>
            <person name="Dao Z."/>
            <person name="Luo G."/>
            <person name="Guo H."/>
            <person name="Ma Y."/>
            <person name="Sun W."/>
        </authorList>
    </citation>
    <scope>NUCLEOTIDE SEQUENCE [LARGE SCALE GENOMIC DNA]</scope>
    <source>
        <strain evidence="4">cv. Malutang</strain>
    </source>
</reference>
<comment type="caution">
    <text evidence="3">The sequence shown here is derived from an EMBL/GenBank/DDBJ whole genome shotgun (WGS) entry which is preliminary data.</text>
</comment>
<proteinExistence type="predicted"/>
<feature type="transmembrane region" description="Helical" evidence="2">
    <location>
        <begin position="104"/>
        <end position="125"/>
    </location>
</feature>
<dbReference type="AlphaFoldDB" id="A0A5C7HP87"/>
<gene>
    <name evidence="3" type="ORF">EZV62_015945</name>
</gene>
<feature type="compositionally biased region" description="Basic and acidic residues" evidence="1">
    <location>
        <begin position="37"/>
        <end position="64"/>
    </location>
</feature>
<evidence type="ECO:0000256" key="2">
    <source>
        <dbReference type="SAM" id="Phobius"/>
    </source>
</evidence>
<sequence length="323" mass="35962">MTRKKVDLAWIVDDRVRKASLKKMRAGLTDDVAMSAESRRDNDEVPEHVRDGAEKEDDRSRDLPTKRVMALMNSTKPTWKLLVGTLRRSARRSVGGLHTVKIDLSLLIIFRLLLTILLFLLLLLIKDNIGESDVNHHGSAQIEPAQCKQWFAEFYNNTDNITMSNIMAKTDHMFRLSASYQPWMAHDNYKSYFGGSNNDETIMGMYPHRDFRGLMSTGGTDIPCCHLFLCLNSQHDGGSSSGRNDFPIGLQPHHGGLSGIPGNQENYMIMAPPPSHFEGSGNRSDIGMQPNRNAEFVGNVNGGDSGVPLELFGGNINTTVQVM</sequence>
<dbReference type="Proteomes" id="UP000323000">
    <property type="component" value="Chromosome 7"/>
</dbReference>
<dbReference type="EMBL" id="VAHF01000007">
    <property type="protein sequence ID" value="TXG58116.1"/>
    <property type="molecule type" value="Genomic_DNA"/>
</dbReference>
<keyword evidence="2" id="KW-1133">Transmembrane helix</keyword>
<evidence type="ECO:0000313" key="3">
    <source>
        <dbReference type="EMBL" id="TXG58116.1"/>
    </source>
</evidence>
<keyword evidence="4" id="KW-1185">Reference proteome</keyword>